<dbReference type="Proteomes" id="UP000007652">
    <property type="component" value="Unassembled WGS sequence"/>
</dbReference>
<evidence type="ECO:0000313" key="10">
    <source>
        <dbReference type="Proteomes" id="UP000007652"/>
    </source>
</evidence>
<comment type="subcellular location">
    <subcellularLocation>
        <location evidence="1 8">Cell membrane</location>
        <topology evidence="1 8">Multi-pass membrane protein</topology>
    </subcellularLocation>
</comment>
<evidence type="ECO:0000256" key="3">
    <source>
        <dbReference type="ARBA" id="ARBA00022448"/>
    </source>
</evidence>
<keyword evidence="6 8" id="KW-1133">Transmembrane helix</keyword>
<gene>
    <name evidence="9" type="ORF">CAAU_2061</name>
</gene>
<dbReference type="PANTHER" id="PTHR30269">
    <property type="entry name" value="TRANSMEMBRANE PROTEIN YFCA"/>
    <property type="match status" value="1"/>
</dbReference>
<proteinExistence type="inferred from homology"/>
<dbReference type="STRING" id="857293.CAAU_2061"/>
<dbReference type="InterPro" id="IPR002781">
    <property type="entry name" value="TM_pro_TauE-like"/>
</dbReference>
<keyword evidence="10" id="KW-1185">Reference proteome</keyword>
<dbReference type="RefSeq" id="WP_008909401.1">
    <property type="nucleotide sequence ID" value="NZ_CAKP01000109.1"/>
</dbReference>
<comment type="similarity">
    <text evidence="2 8">Belongs to the 4-toluene sulfonate uptake permease (TSUP) (TC 2.A.102) family.</text>
</comment>
<keyword evidence="3" id="KW-0813">Transport</keyword>
<protein>
    <recommendedName>
        <fullName evidence="8">Probable membrane transporter protein</fullName>
    </recommendedName>
</protein>
<feature type="transmembrane region" description="Helical" evidence="8">
    <location>
        <begin position="97"/>
        <end position="114"/>
    </location>
</feature>
<name>I7K969_9CLOT</name>
<dbReference type="eggNOG" id="COG0730">
    <property type="taxonomic scope" value="Bacteria"/>
</dbReference>
<feature type="transmembrane region" description="Helical" evidence="8">
    <location>
        <begin position="227"/>
        <end position="248"/>
    </location>
</feature>
<evidence type="ECO:0000313" key="9">
    <source>
        <dbReference type="EMBL" id="CCJ34145.1"/>
    </source>
</evidence>
<dbReference type="PANTHER" id="PTHR30269:SF0">
    <property type="entry name" value="MEMBRANE TRANSPORTER PROTEIN YFCA-RELATED"/>
    <property type="match status" value="1"/>
</dbReference>
<keyword evidence="4 8" id="KW-1003">Cell membrane</keyword>
<feature type="transmembrane region" description="Helical" evidence="8">
    <location>
        <begin position="199"/>
        <end position="215"/>
    </location>
</feature>
<evidence type="ECO:0000256" key="1">
    <source>
        <dbReference type="ARBA" id="ARBA00004651"/>
    </source>
</evidence>
<evidence type="ECO:0000256" key="4">
    <source>
        <dbReference type="ARBA" id="ARBA00022475"/>
    </source>
</evidence>
<feature type="transmembrane region" description="Helical" evidence="8">
    <location>
        <begin position="73"/>
        <end position="90"/>
    </location>
</feature>
<evidence type="ECO:0000256" key="8">
    <source>
        <dbReference type="RuleBase" id="RU363041"/>
    </source>
</evidence>
<dbReference type="EMBL" id="CAKP01000109">
    <property type="protein sequence ID" value="CCJ34145.1"/>
    <property type="molecule type" value="Genomic_DNA"/>
</dbReference>
<sequence length="250" mass="27189">MKLLLLCIVGFVAAFVDSIAGGGGLISVPAFMLYGLPTHMVLGTNKFSATTASLTSSIKYIKSGTTNKELLKYLSPMTFIGAVIGVNLVLKINQRYLYAMVLILVLFVGIYTLFSKTIGQEDNFNGLNRRNLLLGMILALFIGGYDGFFGPGTGSFLIFGLINIYGFNFLNAAGNARFLNFLSNIASLIVFAYKGMVDYKIAIPVALFMIIGARLGTKAALFKGSKFIKPIFVTMSILVALRMLYNFINI</sequence>
<accession>I7K969</accession>
<reference evidence="9 10" key="1">
    <citation type="journal article" date="2011" name="J. Bacteriol.">
        <title>Draft genome sequence of Caloramator australicus strain RC3T, a thermoanaerobe from the Great Artesian Basin of Australia.</title>
        <authorList>
            <person name="Ogg C.D."/>
            <person name="Patel B.K.C."/>
        </authorList>
    </citation>
    <scope>NUCLEOTIDE SEQUENCE [LARGE SCALE GENOMIC DNA]</scope>
    <source>
        <strain evidence="9 10">RC3</strain>
    </source>
</reference>
<evidence type="ECO:0000256" key="5">
    <source>
        <dbReference type="ARBA" id="ARBA00022692"/>
    </source>
</evidence>
<dbReference type="InterPro" id="IPR052017">
    <property type="entry name" value="TSUP"/>
</dbReference>
<dbReference type="Pfam" id="PF01925">
    <property type="entry name" value="TauE"/>
    <property type="match status" value="1"/>
</dbReference>
<keyword evidence="7 8" id="KW-0472">Membrane</keyword>
<dbReference type="OrthoDB" id="554695at2"/>
<dbReference type="GO" id="GO:0005886">
    <property type="term" value="C:plasma membrane"/>
    <property type="evidence" value="ECO:0007669"/>
    <property type="project" value="UniProtKB-SubCell"/>
</dbReference>
<comment type="caution">
    <text evidence="9">The sequence shown here is derived from an EMBL/GenBank/DDBJ whole genome shotgun (WGS) entry which is preliminary data.</text>
</comment>
<dbReference type="AlphaFoldDB" id="I7K969"/>
<evidence type="ECO:0000256" key="7">
    <source>
        <dbReference type="ARBA" id="ARBA00023136"/>
    </source>
</evidence>
<evidence type="ECO:0000256" key="6">
    <source>
        <dbReference type="ARBA" id="ARBA00022989"/>
    </source>
</evidence>
<evidence type="ECO:0000256" key="2">
    <source>
        <dbReference type="ARBA" id="ARBA00009142"/>
    </source>
</evidence>
<keyword evidence="5 8" id="KW-0812">Transmembrane</keyword>
<feature type="transmembrane region" description="Helical" evidence="8">
    <location>
        <begin position="134"/>
        <end position="162"/>
    </location>
</feature>
<organism evidence="9 10">
    <name type="scientific">Caloramator australicus RC3</name>
    <dbReference type="NCBI Taxonomy" id="857293"/>
    <lineage>
        <taxon>Bacteria</taxon>
        <taxon>Bacillati</taxon>
        <taxon>Bacillota</taxon>
        <taxon>Clostridia</taxon>
        <taxon>Eubacteriales</taxon>
        <taxon>Clostridiaceae</taxon>
        <taxon>Caloramator</taxon>
    </lineage>
</organism>